<feature type="compositionally biased region" description="Basic and acidic residues" evidence="1">
    <location>
        <begin position="326"/>
        <end position="337"/>
    </location>
</feature>
<evidence type="ECO:0000256" key="1">
    <source>
        <dbReference type="SAM" id="MobiDB-lite"/>
    </source>
</evidence>
<keyword evidence="2" id="KW-1133">Transmembrane helix</keyword>
<keyword evidence="2" id="KW-0812">Transmembrane</keyword>
<sequence>MIKLPYNRPWLIEISDHPKCPKNIRLSCQKILTFLWLNRILPFQFQAPYKLASNVLERIINEIEYEQNEEEENTYDDDDQITINGDDNNNNSNSNTDIDRNNIQQDPIKIIDFCSGAGGPIDKIEKKINKNRKLNSLSPIQFLLSDLHPPLNIWKRLYGSPSSSSSSSTTSNKTISYIPHSVDATNTNLQDSFSNNILNQKHLRTFFLSFHHFNEELARSVLVDSMRNSDGICIFELQQCNLRSMFMIAMLGPLTWLITPFTRPSILTLFFTYIIPIIPLVLIIDGWISCYRTRSISHILRLTNLACLTLQLENQDKYFNSNSDNNLDHNSKEHNDDSGDQDQNQDEVENHQQQPQQIDYEWKWEFGKVKHTWPFGYMIYIIGRKKRIYYNDESEDDYSVTTDGVGL</sequence>
<feature type="compositionally biased region" description="Acidic residues" evidence="1">
    <location>
        <begin position="67"/>
        <end position="80"/>
    </location>
</feature>
<proteinExistence type="predicted"/>
<keyword evidence="2" id="KW-0472">Membrane</keyword>
<feature type="transmembrane region" description="Helical" evidence="2">
    <location>
        <begin position="242"/>
        <end position="259"/>
    </location>
</feature>
<organism evidence="3 4">
    <name type="scientific">Kwoniella dendrophila CBS 6074</name>
    <dbReference type="NCBI Taxonomy" id="1295534"/>
    <lineage>
        <taxon>Eukaryota</taxon>
        <taxon>Fungi</taxon>
        <taxon>Dikarya</taxon>
        <taxon>Basidiomycota</taxon>
        <taxon>Agaricomycotina</taxon>
        <taxon>Tremellomycetes</taxon>
        <taxon>Tremellales</taxon>
        <taxon>Cryptococcaceae</taxon>
        <taxon>Kwoniella</taxon>
    </lineage>
</organism>
<dbReference type="EMBL" id="CP144100">
    <property type="protein sequence ID" value="WWC87825.1"/>
    <property type="molecule type" value="Genomic_DNA"/>
</dbReference>
<dbReference type="AlphaFoldDB" id="A0AAX4JTE7"/>
<keyword evidence="4" id="KW-1185">Reference proteome</keyword>
<feature type="region of interest" description="Disordered" evidence="1">
    <location>
        <begin position="323"/>
        <end position="354"/>
    </location>
</feature>
<gene>
    <name evidence="3" type="ORF">L201_002717</name>
</gene>
<evidence type="ECO:0000313" key="3">
    <source>
        <dbReference type="EMBL" id="WWC87825.1"/>
    </source>
</evidence>
<feature type="transmembrane region" description="Helical" evidence="2">
    <location>
        <begin position="266"/>
        <end position="288"/>
    </location>
</feature>
<evidence type="ECO:0000256" key="2">
    <source>
        <dbReference type="SAM" id="Phobius"/>
    </source>
</evidence>
<feature type="region of interest" description="Disordered" evidence="1">
    <location>
        <begin position="67"/>
        <end position="100"/>
    </location>
</feature>
<feature type="compositionally biased region" description="Acidic residues" evidence="1">
    <location>
        <begin position="338"/>
        <end position="347"/>
    </location>
</feature>
<dbReference type="RefSeq" id="XP_066074588.1">
    <property type="nucleotide sequence ID" value="XM_066218491.1"/>
</dbReference>
<protein>
    <submittedName>
        <fullName evidence="3">Uncharacterized protein</fullName>
    </submittedName>
</protein>
<reference evidence="3 4" key="1">
    <citation type="submission" date="2024-01" db="EMBL/GenBank/DDBJ databases">
        <title>Comparative genomics of Cryptococcus and Kwoniella reveals pathogenesis evolution and contrasting modes of karyotype evolution via chromosome fusion or intercentromeric recombination.</title>
        <authorList>
            <person name="Coelho M.A."/>
            <person name="David-Palma M."/>
            <person name="Shea T."/>
            <person name="Bowers K."/>
            <person name="McGinley-Smith S."/>
            <person name="Mohammad A.W."/>
            <person name="Gnirke A."/>
            <person name="Yurkov A.M."/>
            <person name="Nowrousian M."/>
            <person name="Sun S."/>
            <person name="Cuomo C.A."/>
            <person name="Heitman J."/>
        </authorList>
    </citation>
    <scope>NUCLEOTIDE SEQUENCE [LARGE SCALE GENOMIC DNA]</scope>
    <source>
        <strain evidence="3 4">CBS 6074</strain>
    </source>
</reference>
<dbReference type="GeneID" id="91093389"/>
<feature type="compositionally biased region" description="Low complexity" evidence="1">
    <location>
        <begin position="81"/>
        <end position="96"/>
    </location>
</feature>
<dbReference type="Proteomes" id="UP001355207">
    <property type="component" value="Chromosome 3"/>
</dbReference>
<evidence type="ECO:0000313" key="4">
    <source>
        <dbReference type="Proteomes" id="UP001355207"/>
    </source>
</evidence>
<name>A0AAX4JTE7_9TREE</name>
<accession>A0AAX4JTE7</accession>